<dbReference type="OrthoDB" id="190835at2759"/>
<dbReference type="Gene3D" id="2.60.40.10">
    <property type="entry name" value="Immunoglobulins"/>
    <property type="match status" value="2"/>
</dbReference>
<dbReference type="EMBL" id="QCYY01000895">
    <property type="protein sequence ID" value="ROT82013.1"/>
    <property type="molecule type" value="Genomic_DNA"/>
</dbReference>
<keyword evidence="4" id="KW-1185">Reference proteome</keyword>
<accession>A0A423TZY2</accession>
<evidence type="ECO:0000259" key="2">
    <source>
        <dbReference type="PROSITE" id="PS50835"/>
    </source>
</evidence>
<gene>
    <name evidence="3" type="ORF">C7M84_024823</name>
</gene>
<organism evidence="3 4">
    <name type="scientific">Penaeus vannamei</name>
    <name type="common">Whiteleg shrimp</name>
    <name type="synonym">Litopenaeus vannamei</name>
    <dbReference type="NCBI Taxonomy" id="6689"/>
    <lineage>
        <taxon>Eukaryota</taxon>
        <taxon>Metazoa</taxon>
        <taxon>Ecdysozoa</taxon>
        <taxon>Arthropoda</taxon>
        <taxon>Crustacea</taxon>
        <taxon>Multicrustacea</taxon>
        <taxon>Malacostraca</taxon>
        <taxon>Eumalacostraca</taxon>
        <taxon>Eucarida</taxon>
        <taxon>Decapoda</taxon>
        <taxon>Dendrobranchiata</taxon>
        <taxon>Penaeoidea</taxon>
        <taxon>Penaeidae</taxon>
        <taxon>Penaeus</taxon>
    </lineage>
</organism>
<dbReference type="GO" id="GO:0032589">
    <property type="term" value="C:neuron projection membrane"/>
    <property type="evidence" value="ECO:0007669"/>
    <property type="project" value="TreeGrafter"/>
</dbReference>
<dbReference type="InterPro" id="IPR013783">
    <property type="entry name" value="Ig-like_fold"/>
</dbReference>
<reference evidence="3 4" key="1">
    <citation type="submission" date="2018-04" db="EMBL/GenBank/DDBJ databases">
        <authorList>
            <person name="Zhang X."/>
            <person name="Yuan J."/>
            <person name="Li F."/>
            <person name="Xiang J."/>
        </authorList>
    </citation>
    <scope>NUCLEOTIDE SEQUENCE [LARGE SCALE GENOMIC DNA]</scope>
    <source>
        <tissue evidence="3">Muscle</tissue>
    </source>
</reference>
<dbReference type="GO" id="GO:0050808">
    <property type="term" value="P:synapse organization"/>
    <property type="evidence" value="ECO:0007669"/>
    <property type="project" value="TreeGrafter"/>
</dbReference>
<evidence type="ECO:0000256" key="1">
    <source>
        <dbReference type="SAM" id="Phobius"/>
    </source>
</evidence>
<sequence length="198" mass="22229">MSPCHRIELWQLTLRDVRAADAGLYECQVTTHPHVTLFHAEVVKARAVIQGAPEIHVHTGVTLRLDCTVEYATQPPTYIFWFHNGSMVNFDHRRSTLTVRKHKYGSSLAVTNVTWDDAGFYSCEPYLAIPANLTLHVVAGEKHAALHNGQNDNVVTEDEVPLRTAGSAHRFPSLMLIGSLCLVSFHSVFFQILTRDRL</sequence>
<proteinExistence type="predicted"/>
<dbReference type="SUPFAM" id="SSF48726">
    <property type="entry name" value="Immunoglobulin"/>
    <property type="match status" value="2"/>
</dbReference>
<dbReference type="PANTHER" id="PTHR23279:SF36">
    <property type="entry name" value="DEFECTIVE PROBOSCIS EXTENSION RESPONSE 9, ISOFORM A"/>
    <property type="match status" value="1"/>
</dbReference>
<keyword evidence="1" id="KW-1133">Transmembrane helix</keyword>
<dbReference type="PROSITE" id="PS50835">
    <property type="entry name" value="IG_LIKE"/>
    <property type="match status" value="1"/>
</dbReference>
<feature type="domain" description="Ig-like" evidence="2">
    <location>
        <begin position="33"/>
        <end position="134"/>
    </location>
</feature>
<dbReference type="InterPro" id="IPR037448">
    <property type="entry name" value="Zig-8"/>
</dbReference>
<protein>
    <submittedName>
        <fullName evidence="3">Putative transmembrane and immunoglobulin domain-containing protein</fullName>
    </submittedName>
</protein>
<reference evidence="3 4" key="2">
    <citation type="submission" date="2019-01" db="EMBL/GenBank/DDBJ databases">
        <title>The decoding of complex shrimp genome reveals the adaptation for benthos swimmer, frequently molting mechanism and breeding impact on genome.</title>
        <authorList>
            <person name="Sun Y."/>
            <person name="Gao Y."/>
            <person name="Yu Y."/>
        </authorList>
    </citation>
    <scope>NUCLEOTIDE SEQUENCE [LARGE SCALE GENOMIC DNA]</scope>
    <source>
        <tissue evidence="3">Muscle</tissue>
    </source>
</reference>
<feature type="transmembrane region" description="Helical" evidence="1">
    <location>
        <begin position="171"/>
        <end position="193"/>
    </location>
</feature>
<name>A0A423TZY2_PENVA</name>
<dbReference type="Pfam" id="PF13927">
    <property type="entry name" value="Ig_3"/>
    <property type="match status" value="1"/>
</dbReference>
<dbReference type="Proteomes" id="UP000283509">
    <property type="component" value="Unassembled WGS sequence"/>
</dbReference>
<dbReference type="InterPro" id="IPR007110">
    <property type="entry name" value="Ig-like_dom"/>
</dbReference>
<dbReference type="InterPro" id="IPR036179">
    <property type="entry name" value="Ig-like_dom_sf"/>
</dbReference>
<evidence type="ECO:0000313" key="4">
    <source>
        <dbReference type="Proteomes" id="UP000283509"/>
    </source>
</evidence>
<dbReference type="AlphaFoldDB" id="A0A423TZY2"/>
<dbReference type="PANTHER" id="PTHR23279">
    <property type="entry name" value="DEFECTIVE PROBOSCIS EXTENSION RESPONSE DPR -RELATED"/>
    <property type="match status" value="1"/>
</dbReference>
<evidence type="ECO:0000313" key="3">
    <source>
        <dbReference type="EMBL" id="ROT82013.1"/>
    </source>
</evidence>
<dbReference type="InterPro" id="IPR003599">
    <property type="entry name" value="Ig_sub"/>
</dbReference>
<dbReference type="SMART" id="SM00409">
    <property type="entry name" value="IG"/>
    <property type="match status" value="1"/>
</dbReference>
<keyword evidence="1" id="KW-0472">Membrane</keyword>
<comment type="caution">
    <text evidence="3">The sequence shown here is derived from an EMBL/GenBank/DDBJ whole genome shotgun (WGS) entry which is preliminary data.</text>
</comment>
<keyword evidence="1 3" id="KW-0812">Transmembrane</keyword>